<dbReference type="EMBL" id="JACHMU010000001">
    <property type="protein sequence ID" value="MBB5744149.1"/>
    <property type="molecule type" value="Genomic_DNA"/>
</dbReference>
<organism evidence="4 5">
    <name type="scientific">Microbacterium ginsengiterrae</name>
    <dbReference type="NCBI Taxonomy" id="546115"/>
    <lineage>
        <taxon>Bacteria</taxon>
        <taxon>Bacillati</taxon>
        <taxon>Actinomycetota</taxon>
        <taxon>Actinomycetes</taxon>
        <taxon>Micrococcales</taxon>
        <taxon>Microbacteriaceae</taxon>
        <taxon>Microbacterium</taxon>
    </lineage>
</organism>
<gene>
    <name evidence="4" type="ORF">HD600_002646</name>
</gene>
<comment type="caution">
    <text evidence="4">The sequence shown here is derived from an EMBL/GenBank/DDBJ whole genome shotgun (WGS) entry which is preliminary data.</text>
</comment>
<feature type="domain" description="N-acetyltransferase" evidence="3">
    <location>
        <begin position="17"/>
        <end position="176"/>
    </location>
</feature>
<dbReference type="RefSeq" id="WP_184284213.1">
    <property type="nucleotide sequence ID" value="NZ_BAAAPG010000001.1"/>
</dbReference>
<keyword evidence="5" id="KW-1185">Reference proteome</keyword>
<evidence type="ECO:0000256" key="2">
    <source>
        <dbReference type="ARBA" id="ARBA00023315"/>
    </source>
</evidence>
<accession>A0A7W9FEA7</accession>
<dbReference type="SUPFAM" id="SSF55729">
    <property type="entry name" value="Acyl-CoA N-acyltransferases (Nat)"/>
    <property type="match status" value="1"/>
</dbReference>
<keyword evidence="2" id="KW-0012">Acyltransferase</keyword>
<dbReference type="PANTHER" id="PTHR43877:SF1">
    <property type="entry name" value="ACETYLTRANSFERASE"/>
    <property type="match status" value="1"/>
</dbReference>
<dbReference type="Gene3D" id="3.40.630.30">
    <property type="match status" value="1"/>
</dbReference>
<proteinExistence type="predicted"/>
<dbReference type="GO" id="GO:0016747">
    <property type="term" value="F:acyltransferase activity, transferring groups other than amino-acyl groups"/>
    <property type="evidence" value="ECO:0007669"/>
    <property type="project" value="InterPro"/>
</dbReference>
<dbReference type="InterPro" id="IPR050832">
    <property type="entry name" value="Bact_Acetyltransf"/>
</dbReference>
<protein>
    <submittedName>
        <fullName evidence="4">GNAT superfamily N-acetyltransferase</fullName>
    </submittedName>
</protein>
<evidence type="ECO:0000259" key="3">
    <source>
        <dbReference type="PROSITE" id="PS51186"/>
    </source>
</evidence>
<name>A0A7W9FEA7_9MICO</name>
<dbReference type="InterPro" id="IPR016181">
    <property type="entry name" value="Acyl_CoA_acyltransferase"/>
</dbReference>
<dbReference type="CDD" id="cd04301">
    <property type="entry name" value="NAT_SF"/>
    <property type="match status" value="1"/>
</dbReference>
<dbReference type="Pfam" id="PF00583">
    <property type="entry name" value="Acetyltransf_1"/>
    <property type="match status" value="1"/>
</dbReference>
<dbReference type="PANTHER" id="PTHR43877">
    <property type="entry name" value="AMINOALKYLPHOSPHONATE N-ACETYLTRANSFERASE-RELATED-RELATED"/>
    <property type="match status" value="1"/>
</dbReference>
<evidence type="ECO:0000313" key="4">
    <source>
        <dbReference type="EMBL" id="MBB5744149.1"/>
    </source>
</evidence>
<dbReference type="InterPro" id="IPR000182">
    <property type="entry name" value="GNAT_dom"/>
</dbReference>
<dbReference type="Proteomes" id="UP000517712">
    <property type="component" value="Unassembled WGS sequence"/>
</dbReference>
<dbReference type="PROSITE" id="PS51186">
    <property type="entry name" value="GNAT"/>
    <property type="match status" value="1"/>
</dbReference>
<keyword evidence="1 4" id="KW-0808">Transferase</keyword>
<evidence type="ECO:0000256" key="1">
    <source>
        <dbReference type="ARBA" id="ARBA00022679"/>
    </source>
</evidence>
<sequence length="183" mass="19708">MSIGVRRVRADEGARVKSLRLEAVADPDAAIAFLSTPEQEAAHDDTFWDDRAANSARGDDVAQFVAENGDEWVGTVTVLRRPSGSTDHHGHVVSTTRADIVGVYVRPSERGSGVIDALFETAVGWAADLGDSTVSLDVHTDNLRAQAAYRRLGFIDDGRRFTGSIGPEMGMARELTAQRGRVS</sequence>
<dbReference type="AlphaFoldDB" id="A0A7W9FEA7"/>
<evidence type="ECO:0000313" key="5">
    <source>
        <dbReference type="Proteomes" id="UP000517712"/>
    </source>
</evidence>
<reference evidence="4 5" key="1">
    <citation type="submission" date="2020-08" db="EMBL/GenBank/DDBJ databases">
        <title>Sequencing the genomes of 1000 actinobacteria strains.</title>
        <authorList>
            <person name="Klenk H.-P."/>
        </authorList>
    </citation>
    <scope>NUCLEOTIDE SEQUENCE [LARGE SCALE GENOMIC DNA]</scope>
    <source>
        <strain evidence="4 5">DSM 24823</strain>
    </source>
</reference>